<comment type="caution">
    <text evidence="9">The sequence shown here is derived from an EMBL/GenBank/DDBJ whole genome shotgun (WGS) entry which is preliminary data.</text>
</comment>
<feature type="transmembrane region" description="Helical" evidence="7">
    <location>
        <begin position="402"/>
        <end position="423"/>
    </location>
</feature>
<feature type="transmembrane region" description="Helical" evidence="7">
    <location>
        <begin position="563"/>
        <end position="583"/>
    </location>
</feature>
<reference evidence="9 10" key="1">
    <citation type="submission" date="2018-10" db="EMBL/GenBank/DDBJ databases">
        <authorList>
            <person name="Li J."/>
        </authorList>
    </citation>
    <scope>NUCLEOTIDE SEQUENCE [LARGE SCALE GENOMIC DNA]</scope>
    <source>
        <strain evidence="9 10">JCM 11654</strain>
    </source>
</reference>
<feature type="transmembrane region" description="Helical" evidence="7">
    <location>
        <begin position="673"/>
        <end position="695"/>
    </location>
</feature>
<feature type="compositionally biased region" description="Low complexity" evidence="6">
    <location>
        <begin position="375"/>
        <end position="385"/>
    </location>
</feature>
<dbReference type="SUPFAM" id="SSF82866">
    <property type="entry name" value="Multidrug efflux transporter AcrB transmembrane domain"/>
    <property type="match status" value="2"/>
</dbReference>
<dbReference type="AlphaFoldDB" id="A0A3L7AUG6"/>
<comment type="subcellular location">
    <subcellularLocation>
        <location evidence="1">Cell membrane</location>
        <topology evidence="1">Multi-pass membrane protein</topology>
    </subcellularLocation>
</comment>
<organism evidence="9 10">
    <name type="scientific">Mycetocola lacteus</name>
    <dbReference type="NCBI Taxonomy" id="76637"/>
    <lineage>
        <taxon>Bacteria</taxon>
        <taxon>Bacillati</taxon>
        <taxon>Actinomycetota</taxon>
        <taxon>Actinomycetes</taxon>
        <taxon>Micrococcales</taxon>
        <taxon>Microbacteriaceae</taxon>
        <taxon>Mycetocola</taxon>
    </lineage>
</organism>
<dbReference type="PROSITE" id="PS50156">
    <property type="entry name" value="SSD"/>
    <property type="match status" value="1"/>
</dbReference>
<dbReference type="Pfam" id="PF03176">
    <property type="entry name" value="MMPL"/>
    <property type="match status" value="2"/>
</dbReference>
<dbReference type="GO" id="GO:0005886">
    <property type="term" value="C:plasma membrane"/>
    <property type="evidence" value="ECO:0007669"/>
    <property type="project" value="UniProtKB-SubCell"/>
</dbReference>
<protein>
    <submittedName>
        <fullName evidence="9">MMPL family transporter</fullName>
    </submittedName>
</protein>
<feature type="transmembrane region" description="Helical" evidence="7">
    <location>
        <begin position="237"/>
        <end position="256"/>
    </location>
</feature>
<feature type="transmembrane region" description="Helical" evidence="7">
    <location>
        <begin position="595"/>
        <end position="617"/>
    </location>
</feature>
<dbReference type="InterPro" id="IPR004869">
    <property type="entry name" value="MMPL_dom"/>
</dbReference>
<keyword evidence="5 7" id="KW-0472">Membrane</keyword>
<dbReference type="PANTHER" id="PTHR33406:SF13">
    <property type="entry name" value="MEMBRANE PROTEIN YDFJ"/>
    <property type="match status" value="1"/>
</dbReference>
<evidence type="ECO:0000256" key="3">
    <source>
        <dbReference type="ARBA" id="ARBA00022692"/>
    </source>
</evidence>
<name>A0A3L7AUG6_9MICO</name>
<evidence type="ECO:0000256" key="4">
    <source>
        <dbReference type="ARBA" id="ARBA00022989"/>
    </source>
</evidence>
<feature type="compositionally biased region" description="Basic and acidic residues" evidence="6">
    <location>
        <begin position="345"/>
        <end position="360"/>
    </location>
</feature>
<dbReference type="InterPro" id="IPR050545">
    <property type="entry name" value="Mycobact_MmpL"/>
</dbReference>
<feature type="transmembrane region" description="Helical" evidence="7">
    <location>
        <begin position="211"/>
        <end position="231"/>
    </location>
</feature>
<evidence type="ECO:0000259" key="8">
    <source>
        <dbReference type="PROSITE" id="PS50156"/>
    </source>
</evidence>
<evidence type="ECO:0000256" key="7">
    <source>
        <dbReference type="SAM" id="Phobius"/>
    </source>
</evidence>
<feature type="region of interest" description="Disordered" evidence="6">
    <location>
        <begin position="345"/>
        <end position="386"/>
    </location>
</feature>
<evidence type="ECO:0000313" key="9">
    <source>
        <dbReference type="EMBL" id="RLP84026.1"/>
    </source>
</evidence>
<keyword evidence="4 7" id="KW-1133">Transmembrane helix</keyword>
<feature type="domain" description="SSD" evidence="8">
    <location>
        <begin position="186"/>
        <end position="333"/>
    </location>
</feature>
<dbReference type="PANTHER" id="PTHR33406">
    <property type="entry name" value="MEMBRANE PROTEIN MJ1562-RELATED"/>
    <property type="match status" value="1"/>
</dbReference>
<proteinExistence type="predicted"/>
<evidence type="ECO:0000256" key="5">
    <source>
        <dbReference type="ARBA" id="ARBA00023136"/>
    </source>
</evidence>
<sequence>MSSLLYSLGRWAFGARKLVLGIWIVILALFGAGAGLLGQGTENSFSIPGTESQVALDSLKTTFPQISGASGQIVVVSGDKLKVDDPAIKKSVEDTVSTLEKIDGIEGAVSPFGDTVKGNIADNDRAALISIQFSGTALEVKPKTIDGVENALADLKKELPQGATASLGGDVFNAEVPAVSLTEAVGVVVALIVLLFTFGSVVAAGMPLLNALMGVGVSALAIMFVTVFGSVPSTTLMLALMLGLAVGIDYALFILARHTEQLARGMDPRESAARAIATAGSAVVFAGLTVMIALVGLFVAGIPFLTTMGIGAAASVLVAVLISLTLMPAMLGFAGERLRPKVGSRAERRALKNAARTEKRAARRGKGAADDTKPAHAAPAPAAAPVHTEPKPNRFFLGWVRAVTRFPLVTIIVIVVGLGAAALPGLHLRLALPDAGSHAPGSESRETYDSIADNFGAGFNGPLIVTGTIVKSTDPLKLMSDMAAEIEKLPGVKSVPLATPNASADTGIIQVIPSDGPNSQQTQDLVAKIRSMHYHFQDKYGVSLSVTGYTAMAIDVSTMLGGALLPFGLLVVGLSLVLLTMVFRSIWVPIKATLGYLLSVGVSFGVVAAVFELGWAADLFNVHQTGPVISFMPILLMGVLFGLAMDYEVFLVARMREEYVHGATAKQAIERGFTGSAKVVTAAAIIMIAVFAAFIPEGDNNIKPIALGLAVGVAVDAFIVRMMLVPAVLALLGDRAWKMPRWLDKILPSFDVEGESLSHDIKLREWPEPGNTDAIVGADLRPAGDRFAPVGVSVRPGDVLTVSGPASAVSQTLLTLTGRQEVTEGILKVTGRVLPTHAGAVRRRAAWVDISHTSERAFEALLAENPEILAIDGVDHLDPLTRTRLRDRLEAARARVAASRPLTLILGTTDPAIAAECVAPAATVVSMTLSTVKSEVLV</sequence>
<dbReference type="Proteomes" id="UP000269438">
    <property type="component" value="Unassembled WGS sequence"/>
</dbReference>
<dbReference type="RefSeq" id="WP_121687646.1">
    <property type="nucleotide sequence ID" value="NZ_RCUY01000002.1"/>
</dbReference>
<evidence type="ECO:0000313" key="10">
    <source>
        <dbReference type="Proteomes" id="UP000269438"/>
    </source>
</evidence>
<evidence type="ECO:0000256" key="2">
    <source>
        <dbReference type="ARBA" id="ARBA00022475"/>
    </source>
</evidence>
<dbReference type="InterPro" id="IPR000731">
    <property type="entry name" value="SSD"/>
</dbReference>
<dbReference type="EMBL" id="RCUY01000002">
    <property type="protein sequence ID" value="RLP84026.1"/>
    <property type="molecule type" value="Genomic_DNA"/>
</dbReference>
<evidence type="ECO:0000256" key="1">
    <source>
        <dbReference type="ARBA" id="ARBA00004651"/>
    </source>
</evidence>
<keyword evidence="2" id="KW-1003">Cell membrane</keyword>
<keyword evidence="10" id="KW-1185">Reference proteome</keyword>
<feature type="transmembrane region" description="Helical" evidence="7">
    <location>
        <begin position="707"/>
        <end position="732"/>
    </location>
</feature>
<dbReference type="Gene3D" id="1.20.1640.10">
    <property type="entry name" value="Multidrug efflux transporter AcrB transmembrane domain"/>
    <property type="match status" value="2"/>
</dbReference>
<feature type="transmembrane region" description="Helical" evidence="7">
    <location>
        <begin position="310"/>
        <end position="335"/>
    </location>
</feature>
<keyword evidence="3 7" id="KW-0812">Transmembrane</keyword>
<evidence type="ECO:0000256" key="6">
    <source>
        <dbReference type="SAM" id="MobiDB-lite"/>
    </source>
</evidence>
<feature type="transmembrane region" description="Helical" evidence="7">
    <location>
        <begin position="276"/>
        <end position="304"/>
    </location>
</feature>
<gene>
    <name evidence="9" type="ORF">D9V34_04290</name>
</gene>
<feature type="transmembrane region" description="Helical" evidence="7">
    <location>
        <begin position="184"/>
        <end position="204"/>
    </location>
</feature>
<feature type="transmembrane region" description="Helical" evidence="7">
    <location>
        <begin position="629"/>
        <end position="652"/>
    </location>
</feature>
<accession>A0A3L7AUG6</accession>
<dbReference type="OrthoDB" id="7051771at2"/>